<gene>
    <name evidence="1" type="ORF">WCN91_08110</name>
</gene>
<dbReference type="EMBL" id="JBCGCU010000007">
    <property type="protein sequence ID" value="MEM0515397.1"/>
    <property type="molecule type" value="Genomic_DNA"/>
</dbReference>
<evidence type="ECO:0000313" key="2">
    <source>
        <dbReference type="Proteomes" id="UP001447008"/>
    </source>
</evidence>
<accession>A0ABU9MVT9</accession>
<keyword evidence="2" id="KW-1185">Reference proteome</keyword>
<name>A0ABU9MVT9_9GAMM</name>
<evidence type="ECO:0008006" key="3">
    <source>
        <dbReference type="Google" id="ProtNLM"/>
    </source>
</evidence>
<evidence type="ECO:0000313" key="1">
    <source>
        <dbReference type="EMBL" id="MEM0515397.1"/>
    </source>
</evidence>
<proteinExistence type="predicted"/>
<sequence>MTDFTEQELAFFKQVFADQSVNNPNLTGAVLSLRSELPGYAANLFDSLNLCMLAEIGRFELWFPLTLGLTTDGDLQPKLDAPEIFDAQGQHRSWRNDDPSDCFLEVSRTRIPLLSLSSTGTVIDGSRFKELPQYGKATLRLGMYTPIKIEFDQIRQQNHAIALYIKVNHNKSALRRYLFECHKKAFANVYQQLTSQG</sequence>
<dbReference type="RefSeq" id="WP_342677996.1">
    <property type="nucleotide sequence ID" value="NZ_JBCGCU010000007.1"/>
</dbReference>
<dbReference type="Proteomes" id="UP001447008">
    <property type="component" value="Unassembled WGS sequence"/>
</dbReference>
<protein>
    <recommendedName>
        <fullName evidence="3">PilZ domain-containing protein</fullName>
    </recommendedName>
</protein>
<organism evidence="1 2">
    <name type="scientific">Pseudoalteromonas qingdaonensis</name>
    <dbReference type="NCBI Taxonomy" id="3131913"/>
    <lineage>
        <taxon>Bacteria</taxon>
        <taxon>Pseudomonadati</taxon>
        <taxon>Pseudomonadota</taxon>
        <taxon>Gammaproteobacteria</taxon>
        <taxon>Alteromonadales</taxon>
        <taxon>Pseudoalteromonadaceae</taxon>
        <taxon>Pseudoalteromonas</taxon>
    </lineage>
</organism>
<reference evidence="1 2" key="1">
    <citation type="submission" date="2024-03" db="EMBL/GenBank/DDBJ databases">
        <title>Pseudoalteromonas qingdaonensis sp. nov., isolated from the intestines of marine benthic organisms.</title>
        <authorList>
            <person name="Lin X."/>
            <person name="Fang S."/>
            <person name="Hu X."/>
        </authorList>
    </citation>
    <scope>NUCLEOTIDE SEQUENCE [LARGE SCALE GENOMIC DNA]</scope>
    <source>
        <strain evidence="1 2">YIC-827</strain>
    </source>
</reference>
<comment type="caution">
    <text evidence="1">The sequence shown here is derived from an EMBL/GenBank/DDBJ whole genome shotgun (WGS) entry which is preliminary data.</text>
</comment>